<dbReference type="EMBL" id="AUWU02000005">
    <property type="protein sequence ID" value="KAH0572906.1"/>
    <property type="molecule type" value="Genomic_DNA"/>
</dbReference>
<evidence type="ECO:0000313" key="1">
    <source>
        <dbReference type="EMBL" id="EST43074.1"/>
    </source>
</evidence>
<name>V6LQP2_9EUKA</name>
<reference evidence="2" key="2">
    <citation type="submission" date="2020-12" db="EMBL/GenBank/DDBJ databases">
        <title>New Spironucleus salmonicida genome in near-complete chromosomes.</title>
        <authorList>
            <person name="Xu F."/>
            <person name="Kurt Z."/>
            <person name="Jimenez-Gonzalez A."/>
            <person name="Astvaldsson A."/>
            <person name="Andersson J.O."/>
            <person name="Svard S.G."/>
        </authorList>
    </citation>
    <scope>NUCLEOTIDE SEQUENCE</scope>
    <source>
        <strain evidence="2">ATCC 50377</strain>
    </source>
</reference>
<accession>V6LQP2</accession>
<organism evidence="1">
    <name type="scientific">Spironucleus salmonicida</name>
    <dbReference type="NCBI Taxonomy" id="348837"/>
    <lineage>
        <taxon>Eukaryota</taxon>
        <taxon>Metamonada</taxon>
        <taxon>Diplomonadida</taxon>
        <taxon>Hexamitidae</taxon>
        <taxon>Hexamitinae</taxon>
        <taxon>Spironucleus</taxon>
    </lineage>
</organism>
<evidence type="ECO:0000313" key="2">
    <source>
        <dbReference type="EMBL" id="KAH0572906.1"/>
    </source>
</evidence>
<dbReference type="AlphaFoldDB" id="V6LQP2"/>
<protein>
    <submittedName>
        <fullName evidence="1">Uncharacterized protein</fullName>
    </submittedName>
</protein>
<dbReference type="VEuPathDB" id="GiardiaDB:SS50377_25021"/>
<keyword evidence="3" id="KW-1185">Reference proteome</keyword>
<evidence type="ECO:0000313" key="3">
    <source>
        <dbReference type="Proteomes" id="UP000018208"/>
    </source>
</evidence>
<reference evidence="1 2" key="1">
    <citation type="journal article" date="2014" name="PLoS Genet.">
        <title>The Genome of Spironucleus salmonicida Highlights a Fish Pathogen Adapted to Fluctuating Environments.</title>
        <authorList>
            <person name="Xu F."/>
            <person name="Jerlstrom-Hultqvist J."/>
            <person name="Einarsson E."/>
            <person name="Astvaldsson A."/>
            <person name="Svard S.G."/>
            <person name="Andersson J.O."/>
        </authorList>
    </citation>
    <scope>NUCLEOTIDE SEQUENCE</scope>
    <source>
        <strain evidence="2">ATCC 50377</strain>
    </source>
</reference>
<dbReference type="Proteomes" id="UP000018208">
    <property type="component" value="Unassembled WGS sequence"/>
</dbReference>
<gene>
    <name evidence="1" type="ORF">SS50377_17232</name>
    <name evidence="2" type="ORF">SS50377_25021</name>
</gene>
<sequence length="606" mass="68088">MYEIYRKHPQASKLIKKLKIHQTESKLLWIVDVILQATLPFNWTSSYEGDVFYVSPQGKTQTEHPALQYFIILIEKIRISASQLEPGSILHRFTCQPPAVVIDVLNMLFYLNSQPSTGKEFAAMLAISAPISNDFMLESGHYISKITRETFPANPDDAFFCALATSEILQAGHVLIPKLTAAEAKLLPNGKILVYDFDSLRPAILGQNGLKNVKRIKMPFFEFDWHAHENIFLGVEKANQIVFDGNSAVQKASKTVPYGLVEALAPRNLAQFTLNLDANLPEISENLLPSAFDFGGIKAQKCEKKVQKFEKIKNISDQNVNSNLNSVFHSNSDKSQFSLAALQRGYETRQKPFYEPLNTLNQPLPNDHILQQILDPPPPESVFYATLTLDRAQIQQMRENARADCPIDAILSDYRRRNLSALLQLNLTVKIAYSQKLATSEFRNPEPAQGPQDDMASKTVIPRLAGNENAKSLHLQPPILTENVISYSVNGRAVAAAALPYKATIADFCIGRLVICGAHKFVISRADAMTKFWYGKAAVRLNQMRNRVDVELMRSGIAWWVSRKAKFCEGDVAECRVCLREISDLMLEGFQRLSAAKPDVKLRMFQ</sequence>
<dbReference type="EMBL" id="KI546146">
    <property type="protein sequence ID" value="EST43074.1"/>
    <property type="molecule type" value="Genomic_DNA"/>
</dbReference>
<proteinExistence type="predicted"/>